<keyword evidence="2" id="KW-1185">Reference proteome</keyword>
<sequence>MDHMQCPVCGNSSKLKFKLKFNVYKCRECGLFTSDANFDFSFKSDLELQSREIGLKKLRFSNFETIIKKLEELKGKKTKGLEIGSGNGWWLKVCQEKGIDCIGIEPENSHQDYYTENGLNVYYGFYPSPEVKSEKGYDFIIFNDVFEHIKELDELITALKKDLAENGTLIINLPMSDGFFYRSAMLLHQFGINSYLTRMWQFNFHSPHMNYFNQKNLTMLLNRHGFVKAEDIQLESLDFSTVKERIKADGGVNKLKAMFLSTGISLLKPLILSSKPDIRVFFFNKK</sequence>
<keyword evidence="1" id="KW-0808">Transferase</keyword>
<keyword evidence="1" id="KW-0489">Methyltransferase</keyword>
<dbReference type="Pfam" id="PF13489">
    <property type="entry name" value="Methyltransf_23"/>
    <property type="match status" value="1"/>
</dbReference>
<evidence type="ECO:0000313" key="1">
    <source>
        <dbReference type="EMBL" id="MBB3054398.1"/>
    </source>
</evidence>
<dbReference type="GO" id="GO:0032259">
    <property type="term" value="P:methylation"/>
    <property type="evidence" value="ECO:0007669"/>
    <property type="project" value="UniProtKB-KW"/>
</dbReference>
<dbReference type="RefSeq" id="WP_096357011.1">
    <property type="nucleotide sequence ID" value="NZ_JACHWX010000002.1"/>
</dbReference>
<dbReference type="GO" id="GO:0008168">
    <property type="term" value="F:methyltransferase activity"/>
    <property type="evidence" value="ECO:0007669"/>
    <property type="project" value="UniProtKB-KW"/>
</dbReference>
<dbReference type="Proteomes" id="UP000539265">
    <property type="component" value="Unassembled WGS sequence"/>
</dbReference>
<dbReference type="OrthoDB" id="9815644at2"/>
<organism evidence="1 2">
    <name type="scientific">Mucilaginibacter gotjawali</name>
    <dbReference type="NCBI Taxonomy" id="1550579"/>
    <lineage>
        <taxon>Bacteria</taxon>
        <taxon>Pseudomonadati</taxon>
        <taxon>Bacteroidota</taxon>
        <taxon>Sphingobacteriia</taxon>
        <taxon>Sphingobacteriales</taxon>
        <taxon>Sphingobacteriaceae</taxon>
        <taxon>Mucilaginibacter</taxon>
    </lineage>
</organism>
<proteinExistence type="predicted"/>
<evidence type="ECO:0000313" key="2">
    <source>
        <dbReference type="Proteomes" id="UP000539265"/>
    </source>
</evidence>
<name>A0A839S9U3_9SPHI</name>
<dbReference type="SUPFAM" id="SSF53335">
    <property type="entry name" value="S-adenosyl-L-methionine-dependent methyltransferases"/>
    <property type="match status" value="1"/>
</dbReference>
<dbReference type="EMBL" id="JACHWX010000002">
    <property type="protein sequence ID" value="MBB3054398.1"/>
    <property type="molecule type" value="Genomic_DNA"/>
</dbReference>
<comment type="caution">
    <text evidence="1">The sequence shown here is derived from an EMBL/GenBank/DDBJ whole genome shotgun (WGS) entry which is preliminary data.</text>
</comment>
<dbReference type="InterPro" id="IPR029063">
    <property type="entry name" value="SAM-dependent_MTases_sf"/>
</dbReference>
<reference evidence="1" key="1">
    <citation type="submission" date="2020-08" db="EMBL/GenBank/DDBJ databases">
        <title>Genomic Encyclopedia of Type Strains, Phase III (KMG-III): the genomes of soil and plant-associated and newly described type strains.</title>
        <authorList>
            <person name="Whitman W."/>
        </authorList>
    </citation>
    <scope>NUCLEOTIDE SEQUENCE [LARGE SCALE GENOMIC DNA]</scope>
    <source>
        <strain evidence="1">CECT 8628</strain>
    </source>
</reference>
<gene>
    <name evidence="1" type="ORF">FHS11_000808</name>
</gene>
<accession>A0A839S9U3</accession>
<protein>
    <submittedName>
        <fullName evidence="1">2-polyprenyl-3-methyl-5-hydroxy-6-metoxy-1, 4-benzoquinol methylase</fullName>
    </submittedName>
</protein>
<dbReference type="PANTHER" id="PTHR43861">
    <property type="entry name" value="TRANS-ACONITATE 2-METHYLTRANSFERASE-RELATED"/>
    <property type="match status" value="1"/>
</dbReference>
<dbReference type="Gene3D" id="3.40.50.150">
    <property type="entry name" value="Vaccinia Virus protein VP39"/>
    <property type="match status" value="1"/>
</dbReference>
<dbReference type="AlphaFoldDB" id="A0A839S9U3"/>